<dbReference type="RefSeq" id="WP_136423854.1">
    <property type="nucleotide sequence ID" value="NZ_SSSN01000004.1"/>
</dbReference>
<keyword evidence="2" id="KW-1185">Reference proteome</keyword>
<dbReference type="EMBL" id="SSSN01000004">
    <property type="protein sequence ID" value="THG34638.1"/>
    <property type="molecule type" value="Genomic_DNA"/>
</dbReference>
<name>A0A4S4FW89_9MICO</name>
<dbReference type="Proteomes" id="UP000307380">
    <property type="component" value="Unassembled WGS sequence"/>
</dbReference>
<reference evidence="1 2" key="1">
    <citation type="submission" date="2019-04" db="EMBL/GenBank/DDBJ databases">
        <authorList>
            <person name="Jiang L."/>
        </authorList>
    </citation>
    <scope>NUCLEOTIDE SEQUENCE [LARGE SCALE GENOMIC DNA]</scope>
    <source>
        <strain evidence="1 2">YIM 131861</strain>
    </source>
</reference>
<comment type="caution">
    <text evidence="1">The sequence shown here is derived from an EMBL/GenBank/DDBJ whole genome shotgun (WGS) entry which is preliminary data.</text>
</comment>
<accession>A0A4S4FW89</accession>
<dbReference type="AlphaFoldDB" id="A0A4S4FW89"/>
<evidence type="ECO:0000313" key="1">
    <source>
        <dbReference type="EMBL" id="THG34638.1"/>
    </source>
</evidence>
<organism evidence="1 2">
    <name type="scientific">Orlajensenia flava</name>
    <dbReference type="NCBI Taxonomy" id="2565934"/>
    <lineage>
        <taxon>Bacteria</taxon>
        <taxon>Bacillati</taxon>
        <taxon>Actinomycetota</taxon>
        <taxon>Actinomycetes</taxon>
        <taxon>Micrococcales</taxon>
        <taxon>Microbacteriaceae</taxon>
        <taxon>Orlajensenia</taxon>
    </lineage>
</organism>
<protein>
    <recommendedName>
        <fullName evidence="3">Transcriptional regulator, AbiEi antitoxin, Type IV TA system</fullName>
    </recommendedName>
</protein>
<evidence type="ECO:0000313" key="2">
    <source>
        <dbReference type="Proteomes" id="UP000307380"/>
    </source>
</evidence>
<dbReference type="OrthoDB" id="5517693at2"/>
<proteinExistence type="predicted"/>
<evidence type="ECO:0008006" key="3">
    <source>
        <dbReference type="Google" id="ProtNLM"/>
    </source>
</evidence>
<sequence>MDRPLPSSELLLARDATSLGTHDALLTAARHGSIVPLRRGVYIAAQTLELSGPAERHRALALAVGHQRVAPVFAGFTAAVLWGLPVVGATPAEVFLLSPSASGRRRGGVVEFARTRRIDLVQSDGITLTSLPDTLIDVGRTMPHLTALVMLDAALHRDRFSTDEPLTTIDELREQFVARLPFPGSRKVAALLDMATEDADSPLETLSRWRARELGFPEPELQRRVWIPSLGMYVYLDLAWPEFGVWGEADGAGKYLGAFSADGQDRPAADVVLDEKRRENAVRRATRWNCARWGWPEAWNPSAFRSILLEAGLPILGRRPR</sequence>
<gene>
    <name evidence="1" type="ORF">E6C70_07390</name>
</gene>